<organism evidence="6 7">
    <name type="scientific">Peribacillus psychrosaccharolyticus</name>
    <name type="common">Bacillus psychrosaccharolyticus</name>
    <dbReference type="NCBI Taxonomy" id="1407"/>
    <lineage>
        <taxon>Bacteria</taxon>
        <taxon>Bacillati</taxon>
        <taxon>Bacillota</taxon>
        <taxon>Bacilli</taxon>
        <taxon>Bacillales</taxon>
        <taxon>Bacillaceae</taxon>
        <taxon>Peribacillus</taxon>
    </lineage>
</organism>
<gene>
    <name evidence="4 6" type="primary">fliE</name>
    <name evidence="6" type="ORF">I6J18_06625</name>
</gene>
<sequence length="101" mass="11054">MAGINALSSISNINTANVKTQRTTPYEAQQDFASVLKESINKVNDAQIESDRLTTKLANGGDVELHDVMIASQKASITLSATLEVRNKVVEAYQEVMRMNI</sequence>
<dbReference type="AlphaFoldDB" id="A0A974NPH6"/>
<keyword evidence="6" id="KW-0966">Cell projection</keyword>
<proteinExistence type="inferred from homology"/>
<evidence type="ECO:0000256" key="4">
    <source>
        <dbReference type="HAMAP-Rule" id="MF_00724"/>
    </source>
</evidence>
<dbReference type="Pfam" id="PF02049">
    <property type="entry name" value="FliE"/>
    <property type="match status" value="1"/>
</dbReference>
<dbReference type="PANTHER" id="PTHR34653:SF1">
    <property type="entry name" value="FLAGELLAR HOOK-BASAL BODY COMPLEX PROTEIN FLIE"/>
    <property type="match status" value="1"/>
</dbReference>
<keyword evidence="7" id="KW-1185">Reference proteome</keyword>
<dbReference type="GO" id="GO:0009425">
    <property type="term" value="C:bacterial-type flagellum basal body"/>
    <property type="evidence" value="ECO:0007669"/>
    <property type="project" value="UniProtKB-SubCell"/>
</dbReference>
<dbReference type="GO" id="GO:0071973">
    <property type="term" value="P:bacterial-type flagellum-dependent cell motility"/>
    <property type="evidence" value="ECO:0007669"/>
    <property type="project" value="InterPro"/>
</dbReference>
<keyword evidence="6" id="KW-0282">Flagellum</keyword>
<reference evidence="6 7" key="1">
    <citation type="submission" date="2021-01" db="EMBL/GenBank/DDBJ databases">
        <title>FDA dAtabase for Regulatory Grade micrObial Sequences (FDA-ARGOS): Supporting development and validation of Infectious Disease Dx tests.</title>
        <authorList>
            <person name="Nelson B."/>
            <person name="Plummer A."/>
            <person name="Tallon L."/>
            <person name="Sadzewicz L."/>
            <person name="Zhao X."/>
            <person name="Boylan J."/>
            <person name="Ott S."/>
            <person name="Bowen H."/>
            <person name="Vavikolanu K."/>
            <person name="Mehta A."/>
            <person name="Aluvathingal J."/>
            <person name="Nadendla S."/>
            <person name="Myers T."/>
            <person name="Yan Y."/>
            <person name="Sichtig H."/>
        </authorList>
    </citation>
    <scope>NUCLEOTIDE SEQUENCE [LARGE SCALE GENOMIC DNA]</scope>
    <source>
        <strain evidence="6 7">FDAARGOS_1161</strain>
    </source>
</reference>
<dbReference type="Proteomes" id="UP000595254">
    <property type="component" value="Chromosome"/>
</dbReference>
<dbReference type="NCBIfam" id="TIGR00205">
    <property type="entry name" value="fliE"/>
    <property type="match status" value="1"/>
</dbReference>
<accession>A0A974NPH6</accession>
<evidence type="ECO:0000256" key="3">
    <source>
        <dbReference type="ARBA" id="ARBA00023143"/>
    </source>
</evidence>
<dbReference type="PRINTS" id="PR01006">
    <property type="entry name" value="FLGHOOKFLIE"/>
</dbReference>
<dbReference type="InterPro" id="IPR001624">
    <property type="entry name" value="FliE"/>
</dbReference>
<keyword evidence="3 4" id="KW-0975">Bacterial flagellum</keyword>
<dbReference type="PANTHER" id="PTHR34653">
    <property type="match status" value="1"/>
</dbReference>
<name>A0A974NPH6_PERPY</name>
<comment type="subcellular location">
    <subcellularLocation>
        <location evidence="1 4">Bacterial flagellum basal body</location>
    </subcellularLocation>
</comment>
<evidence type="ECO:0000313" key="7">
    <source>
        <dbReference type="Proteomes" id="UP000595254"/>
    </source>
</evidence>
<comment type="similarity">
    <text evidence="2 4">Belongs to the FliE family.</text>
</comment>
<keyword evidence="6" id="KW-0969">Cilium</keyword>
<evidence type="ECO:0000256" key="5">
    <source>
        <dbReference type="NCBIfam" id="TIGR00205"/>
    </source>
</evidence>
<evidence type="ECO:0000256" key="2">
    <source>
        <dbReference type="ARBA" id="ARBA00009272"/>
    </source>
</evidence>
<protein>
    <recommendedName>
        <fullName evidence="4 5">Flagellar hook-basal body complex protein FliE</fullName>
    </recommendedName>
</protein>
<dbReference type="HAMAP" id="MF_00724">
    <property type="entry name" value="FliE"/>
    <property type="match status" value="1"/>
</dbReference>
<dbReference type="RefSeq" id="WP_201648003.1">
    <property type="nucleotide sequence ID" value="NZ_CP068053.1"/>
</dbReference>
<dbReference type="GO" id="GO:0005198">
    <property type="term" value="F:structural molecule activity"/>
    <property type="evidence" value="ECO:0007669"/>
    <property type="project" value="UniProtKB-UniRule"/>
</dbReference>
<dbReference type="EMBL" id="CP068053">
    <property type="protein sequence ID" value="QQT01533.1"/>
    <property type="molecule type" value="Genomic_DNA"/>
</dbReference>
<dbReference type="KEGG" id="ppsr:I6J18_06625"/>
<evidence type="ECO:0000256" key="1">
    <source>
        <dbReference type="ARBA" id="ARBA00004117"/>
    </source>
</evidence>
<dbReference type="GO" id="GO:0003774">
    <property type="term" value="F:cytoskeletal motor activity"/>
    <property type="evidence" value="ECO:0007669"/>
    <property type="project" value="InterPro"/>
</dbReference>
<evidence type="ECO:0000313" key="6">
    <source>
        <dbReference type="EMBL" id="QQT01533.1"/>
    </source>
</evidence>